<keyword evidence="1" id="KW-0472">Membrane</keyword>
<keyword evidence="3" id="KW-1185">Reference proteome</keyword>
<reference evidence="2 3" key="1">
    <citation type="submission" date="2022-07" db="EMBL/GenBank/DDBJ databases">
        <title>Novel species in genus cellulomonas.</title>
        <authorList>
            <person name="Ye L."/>
        </authorList>
    </citation>
    <scope>NUCLEOTIDE SEQUENCE [LARGE SCALE GENOMIC DNA]</scope>
    <source>
        <strain evidence="3">zg-B89</strain>
    </source>
</reference>
<organism evidence="2 3">
    <name type="scientific">Cellulomonas xiejunii</name>
    <dbReference type="NCBI Taxonomy" id="2968083"/>
    <lineage>
        <taxon>Bacteria</taxon>
        <taxon>Bacillati</taxon>
        <taxon>Actinomycetota</taxon>
        <taxon>Actinomycetes</taxon>
        <taxon>Micrococcales</taxon>
        <taxon>Cellulomonadaceae</taxon>
        <taxon>Cellulomonas</taxon>
    </lineage>
</organism>
<dbReference type="RefSeq" id="WP_227576052.1">
    <property type="nucleotide sequence ID" value="NZ_CP101987.1"/>
</dbReference>
<evidence type="ECO:0000256" key="1">
    <source>
        <dbReference type="SAM" id="Phobius"/>
    </source>
</evidence>
<feature type="transmembrane region" description="Helical" evidence="1">
    <location>
        <begin position="31"/>
        <end position="49"/>
    </location>
</feature>
<evidence type="ECO:0000313" key="3">
    <source>
        <dbReference type="Proteomes" id="UP001316384"/>
    </source>
</evidence>
<protein>
    <recommendedName>
        <fullName evidence="4">Class III signal peptide-containing protein</fullName>
    </recommendedName>
</protein>
<proteinExistence type="predicted"/>
<dbReference type="EMBL" id="CP101987">
    <property type="protein sequence ID" value="UUI70696.1"/>
    <property type="molecule type" value="Genomic_DNA"/>
</dbReference>
<name>A0ABY5KJN8_9CELL</name>
<keyword evidence="1" id="KW-0812">Transmembrane</keyword>
<dbReference type="Proteomes" id="UP001316384">
    <property type="component" value="Chromosome"/>
</dbReference>
<gene>
    <name evidence="2" type="ORF">NP048_12940</name>
</gene>
<evidence type="ECO:0008006" key="4">
    <source>
        <dbReference type="Google" id="ProtNLM"/>
    </source>
</evidence>
<keyword evidence="1" id="KW-1133">Transmembrane helix</keyword>
<evidence type="ECO:0000313" key="2">
    <source>
        <dbReference type="EMBL" id="UUI70696.1"/>
    </source>
</evidence>
<sequence length="71" mass="7873">MTRMFVATQVRVQKAIERLGDSEKGQGTLEYIGILVIAALLIAAVVGTMKTWDPTSTVQHWIDDIKKNVES</sequence>
<accession>A0ABY5KJN8</accession>